<sequence length="246" mass="25488">MTIPNPPSFSSVRTEFNNAGMGLASNLFAYRRGGGIVPNISYYNAVGLGTSESPLRLSQFAGLEGSAIATLTNHSGQVEHTVNAAQGEASTFAELIVNNNGALTIQGSTGWSAFYFSQGSILIDNVQYWGDSQSGAISPVVNVQNWLIGGGAAAYSCRGTIQAGSTSPDGFTTFRTGTFGSWLSLAGSPSFIVQSSATSSFPSSSITLVMLLEFARTDNLSNILGSCTITLSGASDFSQGPPEPIP</sequence>
<name>A0A6J5MAD1_9CAUD</name>
<gene>
    <name evidence="1" type="ORF">UFOVP447_76</name>
</gene>
<proteinExistence type="predicted"/>
<protein>
    <submittedName>
        <fullName evidence="1">Uncharacterized protein</fullName>
    </submittedName>
</protein>
<organism evidence="1">
    <name type="scientific">uncultured Caudovirales phage</name>
    <dbReference type="NCBI Taxonomy" id="2100421"/>
    <lineage>
        <taxon>Viruses</taxon>
        <taxon>Duplodnaviria</taxon>
        <taxon>Heunggongvirae</taxon>
        <taxon>Uroviricota</taxon>
        <taxon>Caudoviricetes</taxon>
        <taxon>Peduoviridae</taxon>
        <taxon>Maltschvirus</taxon>
        <taxon>Maltschvirus maltsch</taxon>
    </lineage>
</organism>
<reference evidence="1" key="1">
    <citation type="submission" date="2020-04" db="EMBL/GenBank/DDBJ databases">
        <authorList>
            <person name="Chiriac C."/>
            <person name="Salcher M."/>
            <person name="Ghai R."/>
            <person name="Kavagutti S V."/>
        </authorList>
    </citation>
    <scope>NUCLEOTIDE SEQUENCE</scope>
</reference>
<accession>A0A6J5MAD1</accession>
<dbReference type="EMBL" id="LR796423">
    <property type="protein sequence ID" value="CAB4143091.1"/>
    <property type="molecule type" value="Genomic_DNA"/>
</dbReference>
<evidence type="ECO:0000313" key="1">
    <source>
        <dbReference type="EMBL" id="CAB4143091.1"/>
    </source>
</evidence>